<protein>
    <submittedName>
        <fullName evidence="1">Uncharacterized protein</fullName>
    </submittedName>
</protein>
<dbReference type="Gene3D" id="1.10.443.10">
    <property type="entry name" value="Intergrase catalytic core"/>
    <property type="match status" value="1"/>
</dbReference>
<accession>A0ABN8RZ01</accession>
<keyword evidence="2" id="KW-1185">Reference proteome</keyword>
<organism evidence="1 2">
    <name type="scientific">Porites evermanni</name>
    <dbReference type="NCBI Taxonomy" id="104178"/>
    <lineage>
        <taxon>Eukaryota</taxon>
        <taxon>Metazoa</taxon>
        <taxon>Cnidaria</taxon>
        <taxon>Anthozoa</taxon>
        <taxon>Hexacorallia</taxon>
        <taxon>Scleractinia</taxon>
        <taxon>Fungiina</taxon>
        <taxon>Poritidae</taxon>
        <taxon>Porites</taxon>
    </lineage>
</organism>
<gene>
    <name evidence="1" type="ORF">PEVE_00014389</name>
</gene>
<feature type="non-terminal residue" evidence="1">
    <location>
        <position position="129"/>
    </location>
</feature>
<reference evidence="1 2" key="1">
    <citation type="submission" date="2022-05" db="EMBL/GenBank/DDBJ databases">
        <authorList>
            <consortium name="Genoscope - CEA"/>
            <person name="William W."/>
        </authorList>
    </citation>
    <scope>NUCLEOTIDE SEQUENCE [LARGE SCALE GENOMIC DNA]</scope>
</reference>
<evidence type="ECO:0000313" key="2">
    <source>
        <dbReference type="Proteomes" id="UP001159427"/>
    </source>
</evidence>
<dbReference type="EMBL" id="CALNXI010002085">
    <property type="protein sequence ID" value="CAH3182762.1"/>
    <property type="molecule type" value="Genomic_DNA"/>
</dbReference>
<proteinExistence type="predicted"/>
<name>A0ABN8RZ01_9CNID</name>
<dbReference type="InterPro" id="IPR013762">
    <property type="entry name" value="Integrase-like_cat_sf"/>
</dbReference>
<evidence type="ECO:0000313" key="1">
    <source>
        <dbReference type="EMBL" id="CAH3182762.1"/>
    </source>
</evidence>
<comment type="caution">
    <text evidence="1">The sequence shown here is derived from an EMBL/GenBank/DDBJ whole genome shotgun (WGS) entry which is preliminary data.</text>
</comment>
<sequence>MPLTFDILSDIQAFIIPTCDDDTRRQVLTLYTAHSRRSVCAGWAMQKNLALQHRFGMFDKATDALSDQRPVSKISLVSFISHLPRLVSIDPSHHSGHSFRIEGATSASIAGLTDYEIKLLGRWNSDSYE</sequence>
<dbReference type="Proteomes" id="UP001159427">
    <property type="component" value="Unassembled WGS sequence"/>
</dbReference>